<dbReference type="PANTHER" id="PTHR10903">
    <property type="entry name" value="GTPASE, IMAP FAMILY MEMBER-RELATED"/>
    <property type="match status" value="1"/>
</dbReference>
<accession>I3KNS7</accession>
<protein>
    <recommendedName>
        <fullName evidence="4">AIG1-type G domain-containing protein</fullName>
    </recommendedName>
</protein>
<keyword evidence="2" id="KW-0547">Nucleotide-binding</keyword>
<evidence type="ECO:0000259" key="4">
    <source>
        <dbReference type="PROSITE" id="PS51720"/>
    </source>
</evidence>
<dbReference type="GO" id="GO:0005525">
    <property type="term" value="F:GTP binding"/>
    <property type="evidence" value="ECO:0007669"/>
    <property type="project" value="UniProtKB-KW"/>
</dbReference>
<dbReference type="Proteomes" id="UP000005207">
    <property type="component" value="Linkage group LG6"/>
</dbReference>
<dbReference type="STRING" id="8128.ENSONIP00000045657"/>
<dbReference type="Gene3D" id="3.40.50.300">
    <property type="entry name" value="P-loop containing nucleotide triphosphate hydrolases"/>
    <property type="match status" value="1"/>
</dbReference>
<organism evidence="5 6">
    <name type="scientific">Oreochromis niloticus</name>
    <name type="common">Nile tilapia</name>
    <name type="synonym">Tilapia nilotica</name>
    <dbReference type="NCBI Taxonomy" id="8128"/>
    <lineage>
        <taxon>Eukaryota</taxon>
        <taxon>Metazoa</taxon>
        <taxon>Chordata</taxon>
        <taxon>Craniata</taxon>
        <taxon>Vertebrata</taxon>
        <taxon>Euteleostomi</taxon>
        <taxon>Actinopterygii</taxon>
        <taxon>Neopterygii</taxon>
        <taxon>Teleostei</taxon>
        <taxon>Neoteleostei</taxon>
        <taxon>Acanthomorphata</taxon>
        <taxon>Ovalentaria</taxon>
        <taxon>Cichlomorphae</taxon>
        <taxon>Cichliformes</taxon>
        <taxon>Cichlidae</taxon>
        <taxon>African cichlids</taxon>
        <taxon>Pseudocrenilabrinae</taxon>
        <taxon>Oreochromini</taxon>
        <taxon>Oreochromis</taxon>
    </lineage>
</organism>
<sequence length="501" mass="57512">MSGMSEHYRESYYGSSSSDLRLLLMGNIGCGKTALADTILAQLSPISPGSSRSCQLRQGFIEGRNVTLVEAPRWYWSGGKMEDGVKKETQRAMTLVPPGPHAILLLVPVNQFTEVDTRVPAELEELFGQGVLDHTMVMLTCGDYLMGKTVEEYLQKEDPGLRQVIECCGGRYHVINNRQRQDRDQVCELLEKVDNMAQKNGLYYMKTVQDRELDKRVKEKKEKLMESFRAQKEEKKKTHTSSYTPNTETIGQEEEYFNAISTERRRRQEEKEEMVEGVKVTQVSNEYVSAISTDSRRRIEEMEEMVDGVKVSQVSNRLHSTPALERQPSSELCDNRELKRTPSFKLNQELTALKRDHPSLRLPLLLIRPSSPLPPPFHQLLLPLLPCSPHPAQPLLPPRCPHPHLLRSFVWCCLEDLDQGRVWLAMKYWGRKPLSHVQTASYQSHNGVRKRRHWLKEEGWQWWIPQTGSIQNALQMRCELRSPPVWLCPVPAPTSSSIVFP</sequence>
<evidence type="ECO:0000313" key="5">
    <source>
        <dbReference type="Ensembl" id="ENSONIP00000022772.2"/>
    </source>
</evidence>
<keyword evidence="3" id="KW-0342">GTP-binding</keyword>
<dbReference type="AlphaFoldDB" id="I3KNS7"/>
<evidence type="ECO:0000256" key="3">
    <source>
        <dbReference type="ARBA" id="ARBA00023134"/>
    </source>
</evidence>
<proteinExistence type="inferred from homology"/>
<evidence type="ECO:0000256" key="1">
    <source>
        <dbReference type="ARBA" id="ARBA00008535"/>
    </source>
</evidence>
<dbReference type="InterPro" id="IPR006703">
    <property type="entry name" value="G_AIG1"/>
</dbReference>
<name>I3KNS7_ORENI</name>
<gene>
    <name evidence="5" type="primary">LOC100690563</name>
</gene>
<reference evidence="5" key="3">
    <citation type="submission" date="2025-09" db="UniProtKB">
        <authorList>
            <consortium name="Ensembl"/>
        </authorList>
    </citation>
    <scope>IDENTIFICATION</scope>
</reference>
<feature type="domain" description="AIG1-type G" evidence="4">
    <location>
        <begin position="17"/>
        <end position="212"/>
    </location>
</feature>
<reference evidence="6" key="1">
    <citation type="submission" date="2012-01" db="EMBL/GenBank/DDBJ databases">
        <title>The Genome Sequence of Oreochromis niloticus (Nile Tilapia).</title>
        <authorList>
            <consortium name="Broad Institute Genome Assembly Team"/>
            <consortium name="Broad Institute Sequencing Platform"/>
            <person name="Di Palma F."/>
            <person name="Johnson J."/>
            <person name="Lander E.S."/>
            <person name="Lindblad-Toh K."/>
        </authorList>
    </citation>
    <scope>NUCLEOTIDE SEQUENCE [LARGE SCALE GENOMIC DNA]</scope>
</reference>
<dbReference type="PANTHER" id="PTHR10903:SF167">
    <property type="entry name" value="GTPASE IMAP FAMILY MEMBER 6-RELATED"/>
    <property type="match status" value="1"/>
</dbReference>
<evidence type="ECO:0000313" key="6">
    <source>
        <dbReference type="Proteomes" id="UP000005207"/>
    </source>
</evidence>
<dbReference type="InterPro" id="IPR045058">
    <property type="entry name" value="GIMA/IAN/Toc"/>
</dbReference>
<dbReference type="GeneTree" id="ENSGT00940000165343"/>
<dbReference type="FunFam" id="3.40.50.300:FF:000366">
    <property type="entry name" value="GTPase, IMAP family member 2"/>
    <property type="match status" value="1"/>
</dbReference>
<keyword evidence="6" id="KW-1185">Reference proteome</keyword>
<dbReference type="Pfam" id="PF04548">
    <property type="entry name" value="AIG1"/>
    <property type="match status" value="1"/>
</dbReference>
<dbReference type="Ensembl" id="ENSONIT00000022792.2">
    <property type="protein sequence ID" value="ENSONIP00000022772.2"/>
    <property type="gene ID" value="ENSONIG00000018073.2"/>
</dbReference>
<dbReference type="PROSITE" id="PS51720">
    <property type="entry name" value="G_AIG1"/>
    <property type="match status" value="1"/>
</dbReference>
<reference evidence="5" key="2">
    <citation type="submission" date="2025-08" db="UniProtKB">
        <authorList>
            <consortium name="Ensembl"/>
        </authorList>
    </citation>
    <scope>IDENTIFICATION</scope>
</reference>
<dbReference type="HOGENOM" id="CLU_010468_3_1_1"/>
<dbReference type="OMA" id="GWQWWIP"/>
<dbReference type="InterPro" id="IPR027417">
    <property type="entry name" value="P-loop_NTPase"/>
</dbReference>
<evidence type="ECO:0000256" key="2">
    <source>
        <dbReference type="ARBA" id="ARBA00022741"/>
    </source>
</evidence>
<dbReference type="SUPFAM" id="SSF52540">
    <property type="entry name" value="P-loop containing nucleoside triphosphate hydrolases"/>
    <property type="match status" value="1"/>
</dbReference>
<dbReference type="eggNOG" id="ENOG502RSWZ">
    <property type="taxonomic scope" value="Eukaryota"/>
</dbReference>
<comment type="similarity">
    <text evidence="1">Belongs to the TRAFAC class TrmE-Era-EngA-EngB-Septin-like GTPase superfamily. AIG1/Toc34/Toc159-like paraseptin GTPase family. IAN subfamily.</text>
</comment>